<dbReference type="EMBL" id="FWZT01000024">
    <property type="protein sequence ID" value="SMF68738.1"/>
    <property type="molecule type" value="Genomic_DNA"/>
</dbReference>
<sequence length="248" mass="26391">MQNLLVVLGLYGIMTLAGCSQNSADTIKSSFAISDQAPVTKKSQDSSIVIPEKEELQADNGKASDDDEGIPGYLVDPSQIDADTDGDGTLFTAPNNTIMSKSQKPIFVVAWELDEDFIDSKNGILDDGAAATAVRLASSPVVAGGSFQLFVPEEQRGNGIVVSISYEAEPVALEFVIEERNTYAAFAFAKKSSGGGGHGGGFPQQQQDEVFGLVASDAGKLDKFELDFDIDFLDQLFDQEENSGNSSR</sequence>
<dbReference type="STRING" id="1513793.SAMN06296036_12459"/>
<dbReference type="Proteomes" id="UP000192907">
    <property type="component" value="Unassembled WGS sequence"/>
</dbReference>
<name>A0A1Y6CJH4_9BACT</name>
<proteinExistence type="predicted"/>
<evidence type="ECO:0000313" key="2">
    <source>
        <dbReference type="Proteomes" id="UP000192907"/>
    </source>
</evidence>
<protein>
    <submittedName>
        <fullName evidence="1">Uncharacterized protein</fullName>
    </submittedName>
</protein>
<organism evidence="1 2">
    <name type="scientific">Pseudobacteriovorax antillogorgiicola</name>
    <dbReference type="NCBI Taxonomy" id="1513793"/>
    <lineage>
        <taxon>Bacteria</taxon>
        <taxon>Pseudomonadati</taxon>
        <taxon>Bdellovibrionota</taxon>
        <taxon>Oligoflexia</taxon>
        <taxon>Oligoflexales</taxon>
        <taxon>Pseudobacteriovoracaceae</taxon>
        <taxon>Pseudobacteriovorax</taxon>
    </lineage>
</organism>
<reference evidence="2" key="1">
    <citation type="submission" date="2017-04" db="EMBL/GenBank/DDBJ databases">
        <authorList>
            <person name="Varghese N."/>
            <person name="Submissions S."/>
        </authorList>
    </citation>
    <scope>NUCLEOTIDE SEQUENCE [LARGE SCALE GENOMIC DNA]</scope>
    <source>
        <strain evidence="2">RKEM611</strain>
    </source>
</reference>
<evidence type="ECO:0000313" key="1">
    <source>
        <dbReference type="EMBL" id="SMF68738.1"/>
    </source>
</evidence>
<dbReference type="AlphaFoldDB" id="A0A1Y6CJH4"/>
<dbReference type="RefSeq" id="WP_132323889.1">
    <property type="nucleotide sequence ID" value="NZ_FWZT01000024.1"/>
</dbReference>
<gene>
    <name evidence="1" type="ORF">SAMN06296036_12459</name>
</gene>
<keyword evidence="2" id="KW-1185">Reference proteome</keyword>
<accession>A0A1Y6CJH4</accession>